<proteinExistence type="predicted"/>
<evidence type="ECO:0000313" key="3">
    <source>
        <dbReference type="EnsemblMetazoa" id="AMEM002404-PA"/>
    </source>
</evidence>
<dbReference type="Proteomes" id="UP000075903">
    <property type="component" value="Unassembled WGS sequence"/>
</dbReference>
<protein>
    <submittedName>
        <fullName evidence="3">Uncharacterized protein</fullName>
    </submittedName>
</protein>
<evidence type="ECO:0000256" key="2">
    <source>
        <dbReference type="SAM" id="SignalP"/>
    </source>
</evidence>
<dbReference type="AlphaFoldDB" id="A0A182URK9"/>
<reference evidence="3" key="1">
    <citation type="submission" date="2020-05" db="UniProtKB">
        <authorList>
            <consortium name="EnsemblMetazoa"/>
        </authorList>
    </citation>
    <scope>IDENTIFICATION</scope>
    <source>
        <strain evidence="3">MAF</strain>
    </source>
</reference>
<keyword evidence="2" id="KW-0732">Signal</keyword>
<accession>A0A182URK9</accession>
<feature type="region of interest" description="Disordered" evidence="1">
    <location>
        <begin position="73"/>
        <end position="93"/>
    </location>
</feature>
<keyword evidence="4" id="KW-1185">Reference proteome</keyword>
<dbReference type="VEuPathDB" id="VectorBase:AMEM002404"/>
<evidence type="ECO:0000313" key="4">
    <source>
        <dbReference type="Proteomes" id="UP000075903"/>
    </source>
</evidence>
<sequence length="134" mass="13792">MGHHQKMKVTSAWLLTLLVLVPPSLGAGATDKLEKLAMQEAKEHVLKNNMVLEPTLTTTTTITTASWLPSGNGTTGGAAGAAKSTTGLPSESSCRKTSGASGCLVSARYRLIFSQALDGASPSSGCCFGMHNLA</sequence>
<evidence type="ECO:0000256" key="1">
    <source>
        <dbReference type="SAM" id="MobiDB-lite"/>
    </source>
</evidence>
<organism evidence="3 4">
    <name type="scientific">Anopheles merus</name>
    <name type="common">Mosquito</name>
    <dbReference type="NCBI Taxonomy" id="30066"/>
    <lineage>
        <taxon>Eukaryota</taxon>
        <taxon>Metazoa</taxon>
        <taxon>Ecdysozoa</taxon>
        <taxon>Arthropoda</taxon>
        <taxon>Hexapoda</taxon>
        <taxon>Insecta</taxon>
        <taxon>Pterygota</taxon>
        <taxon>Neoptera</taxon>
        <taxon>Endopterygota</taxon>
        <taxon>Diptera</taxon>
        <taxon>Nematocera</taxon>
        <taxon>Culicoidea</taxon>
        <taxon>Culicidae</taxon>
        <taxon>Anophelinae</taxon>
        <taxon>Anopheles</taxon>
    </lineage>
</organism>
<feature type="signal peptide" evidence="2">
    <location>
        <begin position="1"/>
        <end position="26"/>
    </location>
</feature>
<feature type="chain" id="PRO_5008138640" evidence="2">
    <location>
        <begin position="27"/>
        <end position="134"/>
    </location>
</feature>
<name>A0A182URK9_ANOME</name>
<dbReference type="EnsemblMetazoa" id="AMEM002404-RA">
    <property type="protein sequence ID" value="AMEM002404-PA"/>
    <property type="gene ID" value="AMEM002404"/>
</dbReference>
<dbReference type="VEuPathDB" id="VectorBase:AMEM21_002034"/>